<keyword evidence="2" id="KW-1185">Reference proteome</keyword>
<reference evidence="1" key="1">
    <citation type="submission" date="2020-11" db="EMBL/GenBank/DDBJ databases">
        <authorList>
            <person name="Whitehead M."/>
        </authorList>
    </citation>
    <scope>NUCLEOTIDE SEQUENCE</scope>
    <source>
        <strain evidence="1">EGII</strain>
    </source>
</reference>
<dbReference type="Proteomes" id="UP000606786">
    <property type="component" value="Unassembled WGS sequence"/>
</dbReference>
<dbReference type="AlphaFoldDB" id="A0A811UTH0"/>
<evidence type="ECO:0000313" key="2">
    <source>
        <dbReference type="Proteomes" id="UP000606786"/>
    </source>
</evidence>
<gene>
    <name evidence="1" type="ORF">CCAP1982_LOCUS10112</name>
</gene>
<evidence type="ECO:0000313" key="1">
    <source>
        <dbReference type="EMBL" id="CAD7001618.1"/>
    </source>
</evidence>
<protein>
    <submittedName>
        <fullName evidence="1">(Mediterranean fruit fly) hypothetical protein</fullName>
    </submittedName>
</protein>
<organism evidence="1 2">
    <name type="scientific">Ceratitis capitata</name>
    <name type="common">Mediterranean fruit fly</name>
    <name type="synonym">Tephritis capitata</name>
    <dbReference type="NCBI Taxonomy" id="7213"/>
    <lineage>
        <taxon>Eukaryota</taxon>
        <taxon>Metazoa</taxon>
        <taxon>Ecdysozoa</taxon>
        <taxon>Arthropoda</taxon>
        <taxon>Hexapoda</taxon>
        <taxon>Insecta</taxon>
        <taxon>Pterygota</taxon>
        <taxon>Neoptera</taxon>
        <taxon>Endopterygota</taxon>
        <taxon>Diptera</taxon>
        <taxon>Brachycera</taxon>
        <taxon>Muscomorpha</taxon>
        <taxon>Tephritoidea</taxon>
        <taxon>Tephritidae</taxon>
        <taxon>Ceratitis</taxon>
        <taxon>Ceratitis</taxon>
    </lineage>
</organism>
<sequence length="172" mass="19775">MLLNNTFSITNSMQEKFEAKVDLARGAPVFGEKKWKKFDDKLNPNIPQQRSVVEWKKWTDTWNSHTPNTTNNGNIITHNNTASIEPITININETSPLLTETSIVHSTPIINTPPRPLLQNRRKRSFQDAIAKLAKEQAEANKIRKKFTRNDCNFIKTGQDTLSMHRGLRDHK</sequence>
<proteinExistence type="predicted"/>
<name>A0A811UTH0_CERCA</name>
<accession>A0A811UTH0</accession>
<comment type="caution">
    <text evidence="1">The sequence shown here is derived from an EMBL/GenBank/DDBJ whole genome shotgun (WGS) entry which is preliminary data.</text>
</comment>
<dbReference type="EMBL" id="CAJHJT010000023">
    <property type="protein sequence ID" value="CAD7001618.1"/>
    <property type="molecule type" value="Genomic_DNA"/>
</dbReference>